<proteinExistence type="predicted"/>
<sequence>MLFYCQTHELRAGALTNQWMTEFYQQFSVYPSAKDYGLLYANLMHKHVKALTFHGSGVLMEIDLGAALFTNSNFDAKVQLMFDQLCKMEPSLQKNRDFLLTSYKFLICQYIEVEKEAQKLSICVLSVFGDEYMEVIKRNVFQRLDMDIQVTSTIEKDTDLVIADRIYENLSFNPEATLYWEIFPSKKSIQRIQQFIYQQFS</sequence>
<keyword evidence="2" id="KW-1185">Reference proteome</keyword>
<comment type="caution">
    <text evidence="1">The sequence shown here is derived from an EMBL/GenBank/DDBJ whole genome shotgun (WGS) entry which is preliminary data.</text>
</comment>
<name>A0ABS3L6G9_9ENTE</name>
<evidence type="ECO:0000313" key="2">
    <source>
        <dbReference type="Proteomes" id="UP000664601"/>
    </source>
</evidence>
<evidence type="ECO:0000313" key="1">
    <source>
        <dbReference type="EMBL" id="MBO1305216.1"/>
    </source>
</evidence>
<reference evidence="1 2" key="1">
    <citation type="submission" date="2021-03" db="EMBL/GenBank/DDBJ databases">
        <title>Enterococcal diversity collection.</title>
        <authorList>
            <person name="Gilmore M.S."/>
            <person name="Schwartzman J."/>
            <person name="Van Tyne D."/>
            <person name="Martin M."/>
            <person name="Earl A.M."/>
            <person name="Manson A.L."/>
            <person name="Straub T."/>
            <person name="Salamzade R."/>
            <person name="Saavedra J."/>
            <person name="Lebreton F."/>
            <person name="Prichula J."/>
            <person name="Schaufler K."/>
            <person name="Gaca A."/>
            <person name="Sgardioli B."/>
            <person name="Wagenaar J."/>
            <person name="Strong T."/>
        </authorList>
    </citation>
    <scope>NUCLEOTIDE SEQUENCE [LARGE SCALE GENOMIC DNA]</scope>
    <source>
        <strain evidence="1 2">669A</strain>
    </source>
</reference>
<dbReference type="EMBL" id="JAFREM010000004">
    <property type="protein sequence ID" value="MBO1305216.1"/>
    <property type="molecule type" value="Genomic_DNA"/>
</dbReference>
<gene>
    <name evidence="1" type="ORF">JZO70_03515</name>
</gene>
<dbReference type="Proteomes" id="UP000664601">
    <property type="component" value="Unassembled WGS sequence"/>
</dbReference>
<accession>A0ABS3L6G9</accession>
<organism evidence="1 2">
    <name type="scientific">Candidatus Enterococcus moelleringii</name>
    <dbReference type="NCBI Taxonomy" id="2815325"/>
    <lineage>
        <taxon>Bacteria</taxon>
        <taxon>Bacillati</taxon>
        <taxon>Bacillota</taxon>
        <taxon>Bacilli</taxon>
        <taxon>Lactobacillales</taxon>
        <taxon>Enterococcaceae</taxon>
        <taxon>Enterococcus</taxon>
    </lineage>
</organism>
<protein>
    <submittedName>
        <fullName evidence="1">Uncharacterized protein</fullName>
    </submittedName>
</protein>